<dbReference type="Gene3D" id="3.10.450.50">
    <property type="match status" value="1"/>
</dbReference>
<keyword evidence="3" id="KW-0378">Hydrolase</keyword>
<feature type="domain" description="SnoaL-like" evidence="2">
    <location>
        <begin position="54"/>
        <end position="141"/>
    </location>
</feature>
<dbReference type="Pfam" id="PF12680">
    <property type="entry name" value="SnoaL_2"/>
    <property type="match status" value="1"/>
</dbReference>
<dbReference type="InterPro" id="IPR032710">
    <property type="entry name" value="NTF2-like_dom_sf"/>
</dbReference>
<dbReference type="RefSeq" id="WP_167277131.1">
    <property type="nucleotide sequence ID" value="NZ_JAASQJ010000008.1"/>
</dbReference>
<keyword evidence="1" id="KW-0732">Signal</keyword>
<evidence type="ECO:0000313" key="4">
    <source>
        <dbReference type="Proteomes" id="UP001179181"/>
    </source>
</evidence>
<sequence length="167" mass="18828">MKKLFIYTLALGLLHAGNSFGQTIGANSKVEKGGDERSLEIINKFLHIIFIENNKGAGLSDLLDRDFVFDNPFSTARGANDFITKVQMFISTKKTYKIERQFVNGDAVCSVYSFDVVTTSASTENFEVTAYAELRNGKIVKEREYFSDPLRFAKAMGFLDNYLKAYQ</sequence>
<keyword evidence="4" id="KW-1185">Reference proteome</keyword>
<dbReference type="GO" id="GO:0016787">
    <property type="term" value="F:hydrolase activity"/>
    <property type="evidence" value="ECO:0007669"/>
    <property type="project" value="UniProtKB-KW"/>
</dbReference>
<dbReference type="SUPFAM" id="SSF54427">
    <property type="entry name" value="NTF2-like"/>
    <property type="match status" value="1"/>
</dbReference>
<evidence type="ECO:0000256" key="1">
    <source>
        <dbReference type="SAM" id="SignalP"/>
    </source>
</evidence>
<feature type="signal peptide" evidence="1">
    <location>
        <begin position="1"/>
        <end position="21"/>
    </location>
</feature>
<dbReference type="EMBL" id="JAASQJ010000008">
    <property type="protein sequence ID" value="NIJ56129.1"/>
    <property type="molecule type" value="Genomic_DNA"/>
</dbReference>
<accession>A0ABX0UV59</accession>
<dbReference type="Proteomes" id="UP001179181">
    <property type="component" value="Unassembled WGS sequence"/>
</dbReference>
<organism evidence="3 4">
    <name type="scientific">Dyadobacter arcticus</name>
    <dbReference type="NCBI Taxonomy" id="1078754"/>
    <lineage>
        <taxon>Bacteria</taxon>
        <taxon>Pseudomonadati</taxon>
        <taxon>Bacteroidota</taxon>
        <taxon>Cytophagia</taxon>
        <taxon>Cytophagales</taxon>
        <taxon>Spirosomataceae</taxon>
        <taxon>Dyadobacter</taxon>
    </lineage>
</organism>
<protein>
    <submittedName>
        <fullName evidence="3">Limonene-1,2-epoxide hydrolase</fullName>
    </submittedName>
</protein>
<gene>
    <name evidence="3" type="ORF">FHS68_005327</name>
</gene>
<reference evidence="3 4" key="1">
    <citation type="submission" date="2020-03" db="EMBL/GenBank/DDBJ databases">
        <title>Genomic Encyclopedia of Type Strains, Phase IV (KMG-IV): sequencing the most valuable type-strain genomes for metagenomic binning, comparative biology and taxonomic classification.</title>
        <authorList>
            <person name="Goeker M."/>
        </authorList>
    </citation>
    <scope>NUCLEOTIDE SEQUENCE [LARGE SCALE GENOMIC DNA]</scope>
    <source>
        <strain evidence="3 4">DSM 102865</strain>
    </source>
</reference>
<name>A0ABX0UV59_9BACT</name>
<dbReference type="InterPro" id="IPR037401">
    <property type="entry name" value="SnoaL-like"/>
</dbReference>
<comment type="caution">
    <text evidence="3">The sequence shown here is derived from an EMBL/GenBank/DDBJ whole genome shotgun (WGS) entry which is preliminary data.</text>
</comment>
<evidence type="ECO:0000259" key="2">
    <source>
        <dbReference type="Pfam" id="PF12680"/>
    </source>
</evidence>
<proteinExistence type="predicted"/>
<feature type="chain" id="PRO_5045735589" evidence="1">
    <location>
        <begin position="22"/>
        <end position="167"/>
    </location>
</feature>
<evidence type="ECO:0000313" key="3">
    <source>
        <dbReference type="EMBL" id="NIJ56129.1"/>
    </source>
</evidence>